<accession>A0A0F9GWC9</accession>
<name>A0A0F9GWC9_9ZZZZ</name>
<dbReference type="EMBL" id="LAZR01016769">
    <property type="protein sequence ID" value="KKM03079.1"/>
    <property type="molecule type" value="Genomic_DNA"/>
</dbReference>
<sequence length="116" mass="13260">MAIQIKDYRVLRSLLEVPYHPTLIALILWITARYSETLFTSGYRKGDKGVHGQVPCRGTDIRSRVYDDPQAVVDDINAHWKYDPKRVNMRCALLHSVGKGLHIHLQVHPNTTIKGD</sequence>
<evidence type="ECO:0000313" key="1">
    <source>
        <dbReference type="EMBL" id="KKM03079.1"/>
    </source>
</evidence>
<gene>
    <name evidence="1" type="ORF">LCGC14_1778020</name>
</gene>
<dbReference type="AlphaFoldDB" id="A0A0F9GWC9"/>
<reference evidence="1" key="1">
    <citation type="journal article" date="2015" name="Nature">
        <title>Complex archaea that bridge the gap between prokaryotes and eukaryotes.</title>
        <authorList>
            <person name="Spang A."/>
            <person name="Saw J.H."/>
            <person name="Jorgensen S.L."/>
            <person name="Zaremba-Niedzwiedzka K."/>
            <person name="Martijn J."/>
            <person name="Lind A.E."/>
            <person name="van Eijk R."/>
            <person name="Schleper C."/>
            <person name="Guy L."/>
            <person name="Ettema T.J."/>
        </authorList>
    </citation>
    <scope>NUCLEOTIDE SEQUENCE</scope>
</reference>
<proteinExistence type="predicted"/>
<organism evidence="1">
    <name type="scientific">marine sediment metagenome</name>
    <dbReference type="NCBI Taxonomy" id="412755"/>
    <lineage>
        <taxon>unclassified sequences</taxon>
        <taxon>metagenomes</taxon>
        <taxon>ecological metagenomes</taxon>
    </lineage>
</organism>
<comment type="caution">
    <text evidence="1">The sequence shown here is derived from an EMBL/GenBank/DDBJ whole genome shotgun (WGS) entry which is preliminary data.</text>
</comment>
<protein>
    <submittedName>
        <fullName evidence="1">Uncharacterized protein</fullName>
    </submittedName>
</protein>